<evidence type="ECO:0000256" key="1">
    <source>
        <dbReference type="SAM" id="MobiDB-lite"/>
    </source>
</evidence>
<sequence>MARDTTEISQTVTRKPDDAVGSPGAPAAGGGHHTAEQSAITDMGAGGASDAERKAAWSADGEPGQSPPVPGGASGGHSDRKASGGTQAGETIAAGHSKAEREGNA</sequence>
<evidence type="ECO:0000313" key="2">
    <source>
        <dbReference type="EMBL" id="GJE61669.1"/>
    </source>
</evidence>
<keyword evidence="3" id="KW-1185">Reference proteome</keyword>
<dbReference type="RefSeq" id="WP_238184230.1">
    <property type="nucleotide sequence ID" value="NZ_BPRB01000236.1"/>
</dbReference>
<proteinExistence type="predicted"/>
<name>A0ABQ4U459_9HYPH</name>
<reference evidence="2" key="2">
    <citation type="submission" date="2021-08" db="EMBL/GenBank/DDBJ databases">
        <authorList>
            <person name="Tani A."/>
            <person name="Ola A."/>
            <person name="Ogura Y."/>
            <person name="Katsura K."/>
            <person name="Hayashi T."/>
        </authorList>
    </citation>
    <scope>NUCLEOTIDE SEQUENCE</scope>
    <source>
        <strain evidence="2">DSM 23632</strain>
    </source>
</reference>
<organism evidence="2 3">
    <name type="scientific">Methylobacterium trifolii</name>
    <dbReference type="NCBI Taxonomy" id="1003092"/>
    <lineage>
        <taxon>Bacteria</taxon>
        <taxon>Pseudomonadati</taxon>
        <taxon>Pseudomonadota</taxon>
        <taxon>Alphaproteobacteria</taxon>
        <taxon>Hyphomicrobiales</taxon>
        <taxon>Methylobacteriaceae</taxon>
        <taxon>Methylobacterium</taxon>
    </lineage>
</organism>
<protein>
    <submittedName>
        <fullName evidence="2">Uncharacterized protein</fullName>
    </submittedName>
</protein>
<reference evidence="2" key="1">
    <citation type="journal article" date="2021" name="Front. Microbiol.">
        <title>Comprehensive Comparative Genomics and Phenotyping of Methylobacterium Species.</title>
        <authorList>
            <person name="Alessa O."/>
            <person name="Ogura Y."/>
            <person name="Fujitani Y."/>
            <person name="Takami H."/>
            <person name="Hayashi T."/>
            <person name="Sahin N."/>
            <person name="Tani A."/>
        </authorList>
    </citation>
    <scope>NUCLEOTIDE SEQUENCE</scope>
    <source>
        <strain evidence="2">DSM 23632</strain>
    </source>
</reference>
<dbReference type="EMBL" id="BPRB01000236">
    <property type="protein sequence ID" value="GJE61669.1"/>
    <property type="molecule type" value="Genomic_DNA"/>
</dbReference>
<accession>A0ABQ4U459</accession>
<evidence type="ECO:0000313" key="3">
    <source>
        <dbReference type="Proteomes" id="UP001055057"/>
    </source>
</evidence>
<dbReference type="Proteomes" id="UP001055057">
    <property type="component" value="Unassembled WGS sequence"/>
</dbReference>
<feature type="region of interest" description="Disordered" evidence="1">
    <location>
        <begin position="1"/>
        <end position="105"/>
    </location>
</feature>
<comment type="caution">
    <text evidence="2">The sequence shown here is derived from an EMBL/GenBank/DDBJ whole genome shotgun (WGS) entry which is preliminary data.</text>
</comment>
<gene>
    <name evidence="2" type="ORF">MPOCJGCO_3792</name>
</gene>